<proteinExistence type="inferred from homology"/>
<comment type="similarity">
    <text evidence="1">Belongs to the LysR transcriptional regulatory family.</text>
</comment>
<evidence type="ECO:0000313" key="6">
    <source>
        <dbReference type="EMBL" id="MBR7792328.1"/>
    </source>
</evidence>
<dbReference type="InterPro" id="IPR050950">
    <property type="entry name" value="HTH-type_LysR_regulators"/>
</dbReference>
<dbReference type="InterPro" id="IPR036388">
    <property type="entry name" value="WH-like_DNA-bd_sf"/>
</dbReference>
<dbReference type="SUPFAM" id="SSF53850">
    <property type="entry name" value="Periplasmic binding protein-like II"/>
    <property type="match status" value="1"/>
</dbReference>
<dbReference type="Proteomes" id="UP000682982">
    <property type="component" value="Unassembled WGS sequence"/>
</dbReference>
<accession>A0ABS5H0U8</accession>
<dbReference type="SUPFAM" id="SSF46785">
    <property type="entry name" value="Winged helix' DNA-binding domain"/>
    <property type="match status" value="1"/>
</dbReference>
<keyword evidence="7" id="KW-1185">Reference proteome</keyword>
<dbReference type="InterPro" id="IPR000847">
    <property type="entry name" value="LysR_HTH_N"/>
</dbReference>
<evidence type="ECO:0000313" key="7">
    <source>
        <dbReference type="Proteomes" id="UP000682982"/>
    </source>
</evidence>
<dbReference type="InterPro" id="IPR005119">
    <property type="entry name" value="LysR_subst-bd"/>
</dbReference>
<dbReference type="Gene3D" id="1.10.10.10">
    <property type="entry name" value="Winged helix-like DNA-binding domain superfamily/Winged helix DNA-binding domain"/>
    <property type="match status" value="1"/>
</dbReference>
<dbReference type="EMBL" id="JAGSPK010000002">
    <property type="protein sequence ID" value="MBR7792328.1"/>
    <property type="molecule type" value="Genomic_DNA"/>
</dbReference>
<dbReference type="PANTHER" id="PTHR30419:SF2">
    <property type="entry name" value="LYSR FAMILY TRANSCRIPTIONAL REGULATOR"/>
    <property type="match status" value="1"/>
</dbReference>
<dbReference type="PANTHER" id="PTHR30419">
    <property type="entry name" value="HTH-TYPE TRANSCRIPTIONAL REGULATOR YBHD"/>
    <property type="match status" value="1"/>
</dbReference>
<reference evidence="6 7" key="1">
    <citation type="submission" date="2021-04" db="EMBL/GenBank/DDBJ databases">
        <title>novel species isolated from subtropical streams in China.</title>
        <authorList>
            <person name="Lu H."/>
        </authorList>
    </citation>
    <scope>NUCLEOTIDE SEQUENCE [LARGE SCALE GENOMIC DNA]</scope>
    <source>
        <strain evidence="6 7">FT147W</strain>
    </source>
</reference>
<keyword evidence="3" id="KW-0238">DNA-binding</keyword>
<keyword evidence="2" id="KW-0805">Transcription regulation</keyword>
<dbReference type="PROSITE" id="PS50931">
    <property type="entry name" value="HTH_LYSR"/>
    <property type="match status" value="1"/>
</dbReference>
<dbReference type="Gene3D" id="3.40.190.290">
    <property type="match status" value="1"/>
</dbReference>
<evidence type="ECO:0000256" key="2">
    <source>
        <dbReference type="ARBA" id="ARBA00023015"/>
    </source>
</evidence>
<name>A0ABS5H0U8_9BURK</name>
<sequence length="297" mass="33160">MKILDFVDLQLIATIAREKSLSAVSSRMGINAPSVSKRLSKIEDIIGHKIVRRPGPFRLTPSGERLRKFAENTLAEHQRALDDIHDMATNQRQLRIIANPSVVINDLPNVIAAMKRKYPALNIHITEGNFAKVIADVQTGAVDIGLIADAPKVKGLRFLRYKKDYLSVMTPAGHPLAQLQTVSLRDVLPYPLIGADGTRHVSTFIARAARQEKFEITYALSVSSYEVQAHLVATTNIGIALMIESIAQRFARNHDITIKRLNDEWAHTDFSACVRDVGTISDITREFIELLVKQHQE</sequence>
<protein>
    <submittedName>
        <fullName evidence="6">LysR family transcriptional regulator</fullName>
    </submittedName>
</protein>
<dbReference type="Pfam" id="PF00126">
    <property type="entry name" value="HTH_1"/>
    <property type="match status" value="1"/>
</dbReference>
<evidence type="ECO:0000256" key="1">
    <source>
        <dbReference type="ARBA" id="ARBA00009437"/>
    </source>
</evidence>
<evidence type="ECO:0000256" key="4">
    <source>
        <dbReference type="ARBA" id="ARBA00023163"/>
    </source>
</evidence>
<keyword evidence="4" id="KW-0804">Transcription</keyword>
<dbReference type="RefSeq" id="WP_212678388.1">
    <property type="nucleotide sequence ID" value="NZ_JAGSPK010000002.1"/>
</dbReference>
<organism evidence="6 7">
    <name type="scientific">Undibacterium rivi</name>
    <dbReference type="NCBI Taxonomy" id="2828729"/>
    <lineage>
        <taxon>Bacteria</taxon>
        <taxon>Pseudomonadati</taxon>
        <taxon>Pseudomonadota</taxon>
        <taxon>Betaproteobacteria</taxon>
        <taxon>Burkholderiales</taxon>
        <taxon>Oxalobacteraceae</taxon>
        <taxon>Undibacterium</taxon>
    </lineage>
</organism>
<dbReference type="Pfam" id="PF03466">
    <property type="entry name" value="LysR_substrate"/>
    <property type="match status" value="1"/>
</dbReference>
<comment type="caution">
    <text evidence="6">The sequence shown here is derived from an EMBL/GenBank/DDBJ whole genome shotgun (WGS) entry which is preliminary data.</text>
</comment>
<evidence type="ECO:0000259" key="5">
    <source>
        <dbReference type="PROSITE" id="PS50931"/>
    </source>
</evidence>
<gene>
    <name evidence="6" type="ORF">KDM87_06920</name>
</gene>
<feature type="domain" description="HTH lysR-type" evidence="5">
    <location>
        <begin position="4"/>
        <end position="62"/>
    </location>
</feature>
<dbReference type="InterPro" id="IPR036390">
    <property type="entry name" value="WH_DNA-bd_sf"/>
</dbReference>
<evidence type="ECO:0000256" key="3">
    <source>
        <dbReference type="ARBA" id="ARBA00023125"/>
    </source>
</evidence>